<dbReference type="Proteomes" id="UP000035068">
    <property type="component" value="Unassembled WGS sequence"/>
</dbReference>
<dbReference type="AlphaFoldDB" id="A0A0C2DSV3"/>
<evidence type="ECO:0000313" key="3">
    <source>
        <dbReference type="Proteomes" id="UP000035068"/>
    </source>
</evidence>
<keyword evidence="1" id="KW-0472">Membrane</keyword>
<reference evidence="2 3" key="1">
    <citation type="submission" date="2014-12" db="EMBL/GenBank/DDBJ databases">
        <title>Genomes of Geoalkalibacter ferrihydriticus and Geoalkalibacter subterraneus, two haloalkaliphilic metal-reducing members of the Geobacteraceae.</title>
        <authorList>
            <person name="Badalamenti J.P."/>
            <person name="Torres C.I."/>
            <person name="Krajmalnik-Brown R."/>
            <person name="Bond D.R."/>
        </authorList>
    </citation>
    <scope>NUCLEOTIDE SEQUENCE [LARGE SCALE GENOMIC DNA]</scope>
    <source>
        <strain evidence="2 3">DSM 17813</strain>
    </source>
</reference>
<comment type="caution">
    <text evidence="2">The sequence shown here is derived from an EMBL/GenBank/DDBJ whole genome shotgun (WGS) entry which is preliminary data.</text>
</comment>
<accession>A0A0C2DSV3</accession>
<keyword evidence="3" id="KW-1185">Reference proteome</keyword>
<evidence type="ECO:0000256" key="1">
    <source>
        <dbReference type="SAM" id="Phobius"/>
    </source>
</evidence>
<gene>
    <name evidence="2" type="ORF">GFER_10205</name>
</gene>
<organism evidence="2 3">
    <name type="scientific">Geoalkalibacter ferrihydriticus DSM 17813</name>
    <dbReference type="NCBI Taxonomy" id="1121915"/>
    <lineage>
        <taxon>Bacteria</taxon>
        <taxon>Pseudomonadati</taxon>
        <taxon>Thermodesulfobacteriota</taxon>
        <taxon>Desulfuromonadia</taxon>
        <taxon>Desulfuromonadales</taxon>
        <taxon>Geoalkalibacteraceae</taxon>
        <taxon>Geoalkalibacter</taxon>
    </lineage>
</organism>
<dbReference type="EMBL" id="JWJD01000003">
    <property type="protein sequence ID" value="KIH76539.1"/>
    <property type="molecule type" value="Genomic_DNA"/>
</dbReference>
<protein>
    <submittedName>
        <fullName evidence="2">Uncharacterized protein</fullName>
    </submittedName>
</protein>
<dbReference type="RefSeq" id="WP_040099164.1">
    <property type="nucleotide sequence ID" value="NZ_JWJD01000003.1"/>
</dbReference>
<proteinExistence type="predicted"/>
<feature type="transmembrane region" description="Helical" evidence="1">
    <location>
        <begin position="81"/>
        <end position="102"/>
    </location>
</feature>
<keyword evidence="1" id="KW-1133">Transmembrane helix</keyword>
<feature type="transmembrane region" description="Helical" evidence="1">
    <location>
        <begin position="108"/>
        <end position="126"/>
    </location>
</feature>
<name>A0A0C2DSV3_9BACT</name>
<keyword evidence="1" id="KW-0812">Transmembrane</keyword>
<sequence length="262" mass="30266">MSEQKKTSSRMTPAIAARYRRTLELFELSEAGRQRTYSPPMPFEVPEDAPGWGSIGWLGYHQALLTPERYYGKTIISKARVWSFTMIMAGGGAVIFLGLGLAHLYHNSFMLIIWLFAGLLALACLFSRRKARTADRNACHIFERQTGKVYLYRCDEPHRVVNFYDLHFSTTGITTSGLASSSRLNIDVPDSETGELDSFGGFFLPTPEEALRFWYALVRYMDRDWPFDERDQEYFHQIEMEKKKHGFRVEGVRHPDGRVEWI</sequence>
<evidence type="ECO:0000313" key="2">
    <source>
        <dbReference type="EMBL" id="KIH76539.1"/>
    </source>
</evidence>